<dbReference type="EMBL" id="JBFOLJ010000003">
    <property type="protein sequence ID" value="KAL2549408.1"/>
    <property type="molecule type" value="Genomic_DNA"/>
</dbReference>
<evidence type="ECO:0000313" key="2">
    <source>
        <dbReference type="EMBL" id="KAL2549408.1"/>
    </source>
</evidence>
<dbReference type="Proteomes" id="UP001604277">
    <property type="component" value="Unassembled WGS sequence"/>
</dbReference>
<proteinExistence type="predicted"/>
<feature type="compositionally biased region" description="Basic and acidic residues" evidence="1">
    <location>
        <begin position="458"/>
        <end position="478"/>
    </location>
</feature>
<reference evidence="3" key="1">
    <citation type="submission" date="2024-07" db="EMBL/GenBank/DDBJ databases">
        <title>Two chromosome-level genome assemblies of Korean endemic species Abeliophyllum distichum and Forsythia ovata (Oleaceae).</title>
        <authorList>
            <person name="Jang H."/>
        </authorList>
    </citation>
    <scope>NUCLEOTIDE SEQUENCE [LARGE SCALE GENOMIC DNA]</scope>
</reference>
<evidence type="ECO:0000256" key="1">
    <source>
        <dbReference type="SAM" id="MobiDB-lite"/>
    </source>
</evidence>
<keyword evidence="3" id="KW-1185">Reference proteome</keyword>
<name>A0ABD1WL27_9LAMI</name>
<protein>
    <submittedName>
        <fullName evidence="2">Uncharacterized protein</fullName>
    </submittedName>
</protein>
<comment type="caution">
    <text evidence="2">The sequence shown here is derived from an EMBL/GenBank/DDBJ whole genome shotgun (WGS) entry which is preliminary data.</text>
</comment>
<evidence type="ECO:0000313" key="3">
    <source>
        <dbReference type="Proteomes" id="UP001604277"/>
    </source>
</evidence>
<organism evidence="2 3">
    <name type="scientific">Forsythia ovata</name>
    <dbReference type="NCBI Taxonomy" id="205694"/>
    <lineage>
        <taxon>Eukaryota</taxon>
        <taxon>Viridiplantae</taxon>
        <taxon>Streptophyta</taxon>
        <taxon>Embryophyta</taxon>
        <taxon>Tracheophyta</taxon>
        <taxon>Spermatophyta</taxon>
        <taxon>Magnoliopsida</taxon>
        <taxon>eudicotyledons</taxon>
        <taxon>Gunneridae</taxon>
        <taxon>Pentapetalae</taxon>
        <taxon>asterids</taxon>
        <taxon>lamiids</taxon>
        <taxon>Lamiales</taxon>
        <taxon>Oleaceae</taxon>
        <taxon>Forsythieae</taxon>
        <taxon>Forsythia</taxon>
    </lineage>
</organism>
<dbReference type="AlphaFoldDB" id="A0ABD1WL27"/>
<accession>A0ABD1WL27</accession>
<feature type="region of interest" description="Disordered" evidence="1">
    <location>
        <begin position="458"/>
        <end position="497"/>
    </location>
</feature>
<sequence length="497" mass="56002">MASSRNNSSKTKRNNIYRRNISSQKKINRVCEARKKAPNKKLNLLVKQGNKLHTSLIRPANIEKSQSYIADLYDDGRDQRVEDSNEYFLYQCNVRRSPRLKIGHNQVNFSCHRTPDDVSIKQDIASTIVHSTNAKEQDKSKGKRILIGHEQCRSLVVNGDVTPSILTTKDQNVAYVTPVLRRSPWLKNFKMTWLQVAIESVISMHNTLYQEHMKGKKPNVRSRRVSPVNKVMRTNCVKTIGETDLSSFDLGIDSQSNTQCPLVDNGLVLMEVDIKTIDATVQLKMVELGSIVDMVNKGELRLSNKRRSGTQKQVCTEIFAIEPDYGSPINILDDGMVFSEDDFKKIDESEIVPRYLVVNIYGILYRADDEDGEWKRGSGVDLSGGSGGLGRFYGWSSSRIVVVSRASSGKDRHNKALTLVKKSSPFFFLAAHLDCWCKFSRTSNEMIDSTKIGLTHTVDDHQKDDEHGEQKRDGRADLSGDGSGRLDCTLKTPKVAR</sequence>
<gene>
    <name evidence="2" type="ORF">Fot_10938</name>
</gene>